<evidence type="ECO:0000313" key="1">
    <source>
        <dbReference type="EMBL" id="ARQ95527.1"/>
    </source>
</evidence>
<organism evidence="1 2">
    <name type="scientific">Mycobacterium phage Shandong1</name>
    <dbReference type="NCBI Taxonomy" id="1983447"/>
    <lineage>
        <taxon>Viruses</taxon>
        <taxon>Duplodnaviria</taxon>
        <taxon>Heunggongvirae</taxon>
        <taxon>Uroviricota</taxon>
        <taxon>Caudoviricetes</taxon>
        <taxon>Weiservirinae</taxon>
        <taxon>Unicornvirus</taxon>
        <taxon>Unicornvirus shandong1</taxon>
    </lineage>
</organism>
<dbReference type="RefSeq" id="YP_009951560.1">
    <property type="nucleotide sequence ID" value="NC_051602.1"/>
</dbReference>
<proteinExistence type="predicted"/>
<sequence>MSSDDDQVLDERNVAAFKRYMSAMAWQLHHAGQEPERERLRALFGTS</sequence>
<reference evidence="1 2" key="1">
    <citation type="submission" date="2017-04" db="EMBL/GenBank/DDBJ databases">
        <title>The genome sequence of mycobacteriophage Shandong1.</title>
        <authorList>
            <person name="Fan X."/>
            <person name="Zhao Z."/>
            <person name="Zhao K."/>
            <person name="Song S."/>
            <person name="Li J."/>
            <person name="Xie J."/>
        </authorList>
    </citation>
    <scope>NUCLEOTIDE SEQUENCE [LARGE SCALE GENOMIC DNA]</scope>
</reference>
<protein>
    <submittedName>
        <fullName evidence="1">Uncharacterized protein</fullName>
    </submittedName>
</protein>
<name>A0A1X9SHM7_9CAUD</name>
<dbReference type="KEGG" id="vg:60322998"/>
<accession>A0A1X9SHM7</accession>
<evidence type="ECO:0000313" key="2">
    <source>
        <dbReference type="Proteomes" id="UP000226045"/>
    </source>
</evidence>
<dbReference type="EMBL" id="KY945355">
    <property type="protein sequence ID" value="ARQ95527.1"/>
    <property type="molecule type" value="Genomic_DNA"/>
</dbReference>
<keyword evidence="2" id="KW-1185">Reference proteome</keyword>
<dbReference type="GeneID" id="60322998"/>
<dbReference type="Proteomes" id="UP000226045">
    <property type="component" value="Segment"/>
</dbReference>